<dbReference type="PROSITE" id="PS50846">
    <property type="entry name" value="HMA_2"/>
    <property type="match status" value="1"/>
</dbReference>
<dbReference type="GO" id="GO:0046872">
    <property type="term" value="F:metal ion binding"/>
    <property type="evidence" value="ECO:0007669"/>
    <property type="project" value="InterPro"/>
</dbReference>
<evidence type="ECO:0000313" key="4">
    <source>
        <dbReference type="Proteomes" id="UP000012960"/>
    </source>
</evidence>
<dbReference type="InterPro" id="IPR006121">
    <property type="entry name" value="HMA_dom"/>
</dbReference>
<organism evidence="3 4">
    <name type="scientific">Musa acuminata subsp. malaccensis</name>
    <name type="common">Wild banana</name>
    <name type="synonym">Musa malaccensis</name>
    <dbReference type="NCBI Taxonomy" id="214687"/>
    <lineage>
        <taxon>Eukaryota</taxon>
        <taxon>Viridiplantae</taxon>
        <taxon>Streptophyta</taxon>
        <taxon>Embryophyta</taxon>
        <taxon>Tracheophyta</taxon>
        <taxon>Spermatophyta</taxon>
        <taxon>Magnoliopsida</taxon>
        <taxon>Liliopsida</taxon>
        <taxon>Zingiberales</taxon>
        <taxon>Musaceae</taxon>
        <taxon>Musa</taxon>
    </lineage>
</organism>
<proteinExistence type="predicted"/>
<dbReference type="OMA" id="KPCYPPY"/>
<keyword evidence="4" id="KW-1185">Reference proteome</keyword>
<evidence type="ECO:0000259" key="1">
    <source>
        <dbReference type="PROSITE" id="PS50846"/>
    </source>
</evidence>
<dbReference type="InParanoid" id="A0A804IAM1"/>
<dbReference type="Gene3D" id="3.30.70.100">
    <property type="match status" value="1"/>
</dbReference>
<gene>
    <name evidence="2" type="ORF">GSMUA_213530.1</name>
</gene>
<dbReference type="InterPro" id="IPR036163">
    <property type="entry name" value="HMA_dom_sf"/>
</dbReference>
<dbReference type="EMBL" id="HG996468">
    <property type="protein sequence ID" value="CAG1849767.1"/>
    <property type="molecule type" value="Genomic_DNA"/>
</dbReference>
<dbReference type="EnsemblPlants" id="Ma03_t10560.1">
    <property type="protein sequence ID" value="Ma03_p10560.1"/>
    <property type="gene ID" value="Ma03_g10560"/>
</dbReference>
<dbReference type="Gramene" id="Ma03_t10560.1">
    <property type="protein sequence ID" value="Ma03_p10560.1"/>
    <property type="gene ID" value="Ma03_g10560"/>
</dbReference>
<feature type="domain" description="HMA" evidence="1">
    <location>
        <begin position="2"/>
        <end position="71"/>
    </location>
</feature>
<dbReference type="FunCoup" id="A0A804IAM1">
    <property type="interactions" value="110"/>
</dbReference>
<reference evidence="2" key="1">
    <citation type="submission" date="2021-03" db="EMBL/GenBank/DDBJ databases">
        <authorList>
            <consortium name="Genoscope - CEA"/>
            <person name="William W."/>
        </authorList>
    </citation>
    <scope>NUCLEOTIDE SEQUENCE</scope>
    <source>
        <strain evidence="2">Doubled-haploid Pahang</strain>
    </source>
</reference>
<dbReference type="Proteomes" id="UP000012960">
    <property type="component" value="Unplaced"/>
</dbReference>
<dbReference type="PANTHER" id="PTHR46932:SF12">
    <property type="entry name" value="HEAVY METAL-ASSOCIATED ISOPRENYLATED PLANT PROTEIN 47"/>
    <property type="match status" value="1"/>
</dbReference>
<reference evidence="3" key="2">
    <citation type="submission" date="2021-05" db="UniProtKB">
        <authorList>
            <consortium name="EnsemblPlants"/>
        </authorList>
    </citation>
    <scope>IDENTIFICATION</scope>
    <source>
        <strain evidence="3">subsp. malaccensis</strain>
    </source>
</reference>
<dbReference type="OrthoDB" id="692882at2759"/>
<dbReference type="PANTHER" id="PTHR46932">
    <property type="entry name" value="HEAVY METAL-ASSOCIATED ISOPRENYLATED PLANT PROTEIN 47"/>
    <property type="match status" value="1"/>
</dbReference>
<dbReference type="InterPro" id="IPR042885">
    <property type="entry name" value="HIPP47/16"/>
</dbReference>
<name>A0A804IAM1_MUSAM</name>
<sequence length="124" mass="13517">MKQKIVIKVQINCNKCRSKAMRLVASAEGVDSVAVEGEDKDQLVLVGDGVDPADLTCTLRKKVGHAYIVKVEEVKAKTEPEKPPPVVKGVEVGWPCYSNYPPCPPVVFYEHGCSTPSPYSCPIM</sequence>
<dbReference type="AlphaFoldDB" id="A0A804IAM1"/>
<dbReference type="SUPFAM" id="SSF55008">
    <property type="entry name" value="HMA, heavy metal-associated domain"/>
    <property type="match status" value="1"/>
</dbReference>
<evidence type="ECO:0000313" key="2">
    <source>
        <dbReference type="EMBL" id="CAG1849767.1"/>
    </source>
</evidence>
<accession>A0A804IAM1</accession>
<protein>
    <submittedName>
        <fullName evidence="2">(wild Malaysian banana) hypothetical protein</fullName>
    </submittedName>
</protein>
<evidence type="ECO:0000313" key="3">
    <source>
        <dbReference type="EnsemblPlants" id="Ma03_p10560.1"/>
    </source>
</evidence>